<dbReference type="Gramene" id="Mp8g07880.1">
    <property type="protein sequence ID" value="Mp8g07880.1.cds1"/>
    <property type="gene ID" value="Mp8g07880"/>
</dbReference>
<reference evidence="3" key="1">
    <citation type="journal article" date="2017" name="Cell">
        <title>Insights into land plant evolution garnered from the Marchantia polymorpha genome.</title>
        <authorList>
            <person name="Bowman J.L."/>
            <person name="Kohchi T."/>
            <person name="Yamato K.T."/>
            <person name="Jenkins J."/>
            <person name="Shu S."/>
            <person name="Ishizaki K."/>
            <person name="Yamaoka S."/>
            <person name="Nishihama R."/>
            <person name="Nakamura Y."/>
            <person name="Berger F."/>
            <person name="Adam C."/>
            <person name="Aki S.S."/>
            <person name="Althoff F."/>
            <person name="Araki T."/>
            <person name="Arteaga-Vazquez M.A."/>
            <person name="Balasubrmanian S."/>
            <person name="Barry K."/>
            <person name="Bauer D."/>
            <person name="Boehm C.R."/>
            <person name="Briginshaw L."/>
            <person name="Caballero-Perez J."/>
            <person name="Catarino B."/>
            <person name="Chen F."/>
            <person name="Chiyoda S."/>
            <person name="Chovatia M."/>
            <person name="Davies K.M."/>
            <person name="Delmans M."/>
            <person name="Demura T."/>
            <person name="Dierschke T."/>
            <person name="Dolan L."/>
            <person name="Dorantes-Acosta A.E."/>
            <person name="Eklund D.M."/>
            <person name="Florent S.N."/>
            <person name="Flores-Sandoval E."/>
            <person name="Fujiyama A."/>
            <person name="Fukuzawa H."/>
            <person name="Galik B."/>
            <person name="Grimanelli D."/>
            <person name="Grimwood J."/>
            <person name="Grossniklaus U."/>
            <person name="Hamada T."/>
            <person name="Haseloff J."/>
            <person name="Hetherington A.J."/>
            <person name="Higo A."/>
            <person name="Hirakawa Y."/>
            <person name="Hundley H.N."/>
            <person name="Ikeda Y."/>
            <person name="Inoue K."/>
            <person name="Inoue S.I."/>
            <person name="Ishida S."/>
            <person name="Jia Q."/>
            <person name="Kakita M."/>
            <person name="Kanazawa T."/>
            <person name="Kawai Y."/>
            <person name="Kawashima T."/>
            <person name="Kennedy M."/>
            <person name="Kinose K."/>
            <person name="Kinoshita T."/>
            <person name="Kohara Y."/>
            <person name="Koide E."/>
            <person name="Komatsu K."/>
            <person name="Kopischke S."/>
            <person name="Kubo M."/>
            <person name="Kyozuka J."/>
            <person name="Lagercrantz U."/>
            <person name="Lin S.S."/>
            <person name="Lindquist E."/>
            <person name="Lipzen A.M."/>
            <person name="Lu C.W."/>
            <person name="De Luna E."/>
            <person name="Martienssen R.A."/>
            <person name="Minamino N."/>
            <person name="Mizutani M."/>
            <person name="Mizutani M."/>
            <person name="Mochizuki N."/>
            <person name="Monte I."/>
            <person name="Mosher R."/>
            <person name="Nagasaki H."/>
            <person name="Nakagami H."/>
            <person name="Naramoto S."/>
            <person name="Nishitani K."/>
            <person name="Ohtani M."/>
            <person name="Okamoto T."/>
            <person name="Okumura M."/>
            <person name="Phillips J."/>
            <person name="Pollak B."/>
            <person name="Reinders A."/>
            <person name="Rovekamp M."/>
            <person name="Sano R."/>
            <person name="Sawa S."/>
            <person name="Schmid M.W."/>
            <person name="Shirakawa M."/>
            <person name="Solano R."/>
            <person name="Spunde A."/>
            <person name="Suetsugu N."/>
            <person name="Sugano S."/>
            <person name="Sugiyama A."/>
            <person name="Sun R."/>
            <person name="Suzuki Y."/>
            <person name="Takenaka M."/>
            <person name="Takezawa D."/>
            <person name="Tomogane H."/>
            <person name="Tsuzuki M."/>
            <person name="Ueda T."/>
            <person name="Umeda M."/>
            <person name="Ward J.M."/>
            <person name="Watanabe Y."/>
            <person name="Yazaki K."/>
            <person name="Yokoyama R."/>
            <person name="Yoshitake Y."/>
            <person name="Yotsui I."/>
            <person name="Zachgo S."/>
            <person name="Schmutz J."/>
        </authorList>
    </citation>
    <scope>NUCLEOTIDE SEQUENCE [LARGE SCALE GENOMIC DNA]</scope>
    <source>
        <strain evidence="3">Tak-1</strain>
    </source>
</reference>
<dbReference type="AlphaFoldDB" id="A0A2R6XI14"/>
<gene>
    <name evidence="2" type="ORF">MARPO_0013s0007</name>
</gene>
<evidence type="ECO:0000313" key="2">
    <source>
        <dbReference type="EMBL" id="PTQ45740.1"/>
    </source>
</evidence>
<evidence type="ECO:0000313" key="3">
    <source>
        <dbReference type="Proteomes" id="UP000244005"/>
    </source>
</evidence>
<name>A0A2R6XI14_MARPO</name>
<accession>A0A2R6XI14</accession>
<sequence>MWCERMRCGSMMQQQHQHHDGKSKCDVVDHRVQNHSYPAMGIKSVHPFIFIIHIVTWPAGAAARRRRRRAEQSKGELARSGTSGSVEMLERQRGLEFRPCHNETCRARRRPKGLGTCHGQRSAVGPRTSAQ</sequence>
<dbReference type="EMBL" id="KZ772685">
    <property type="protein sequence ID" value="PTQ45740.1"/>
    <property type="molecule type" value="Genomic_DNA"/>
</dbReference>
<keyword evidence="3" id="KW-1185">Reference proteome</keyword>
<feature type="region of interest" description="Disordered" evidence="1">
    <location>
        <begin position="108"/>
        <end position="131"/>
    </location>
</feature>
<evidence type="ECO:0000256" key="1">
    <source>
        <dbReference type="SAM" id="MobiDB-lite"/>
    </source>
</evidence>
<organism evidence="2 3">
    <name type="scientific">Marchantia polymorpha</name>
    <name type="common">Common liverwort</name>
    <name type="synonym">Marchantia aquatica</name>
    <dbReference type="NCBI Taxonomy" id="3197"/>
    <lineage>
        <taxon>Eukaryota</taxon>
        <taxon>Viridiplantae</taxon>
        <taxon>Streptophyta</taxon>
        <taxon>Embryophyta</taxon>
        <taxon>Marchantiophyta</taxon>
        <taxon>Marchantiopsida</taxon>
        <taxon>Marchantiidae</taxon>
        <taxon>Marchantiales</taxon>
        <taxon>Marchantiaceae</taxon>
        <taxon>Marchantia</taxon>
    </lineage>
</organism>
<dbReference type="Proteomes" id="UP000244005">
    <property type="component" value="Unassembled WGS sequence"/>
</dbReference>
<feature type="region of interest" description="Disordered" evidence="1">
    <location>
        <begin position="61"/>
        <end position="90"/>
    </location>
</feature>
<protein>
    <submittedName>
        <fullName evidence="2">Uncharacterized protein</fullName>
    </submittedName>
</protein>
<proteinExistence type="predicted"/>